<dbReference type="EMBL" id="EF085596">
    <property type="protein sequence ID" value="ABK24899.1"/>
    <property type="molecule type" value="mRNA"/>
</dbReference>
<sequence>MLLRSSSSRLLGSINPMLPQSEALKELEPESSLSRCKSAKPLSSSWAFGSGNWDLEAELHKSPPKSFQRVHKTAVVVDRMGSEKPAISGRKNGVLRPGGGGEEGSGSSPVPRNSQSVSETEDGAMYIAGGFGFGGEDEEVSTRTDCTEVYFQKMLEANPGSSLLLRNYAKFLHEVWINPSKQIFFYSLANAIALYTGCILLLIIRFRATLPRQRSTMKEPYLQALTMGIVFNANPIFWLFVVTA</sequence>
<feature type="region of interest" description="Disordered" evidence="1">
    <location>
        <begin position="81"/>
        <end position="118"/>
    </location>
</feature>
<protein>
    <submittedName>
        <fullName evidence="3">Uncharacterized protein</fullName>
    </submittedName>
</protein>
<accession>A9NW88</accession>
<evidence type="ECO:0000256" key="1">
    <source>
        <dbReference type="SAM" id="MobiDB-lite"/>
    </source>
</evidence>
<feature type="transmembrane region" description="Helical" evidence="2">
    <location>
        <begin position="224"/>
        <end position="241"/>
    </location>
</feature>
<evidence type="ECO:0000313" key="3">
    <source>
        <dbReference type="EMBL" id="ABK24899.1"/>
    </source>
</evidence>
<keyword evidence="2" id="KW-0812">Transmembrane</keyword>
<keyword evidence="2" id="KW-0472">Membrane</keyword>
<name>A9NW88_PICSI</name>
<reference evidence="3" key="1">
    <citation type="journal article" date="2008" name="BMC Genomics">
        <title>A conifer genomics resource of 200,000 spruce (Picea spp.) ESTs and 6,464 high-quality, sequence-finished full-length cDNAs for Sitka spruce (Picea sitchensis).</title>
        <authorList>
            <person name="Ralph S.G."/>
            <person name="Chun H.J."/>
            <person name="Kolosova N."/>
            <person name="Cooper D."/>
            <person name="Oddy C."/>
            <person name="Ritland C.E."/>
            <person name="Kirkpatrick R."/>
            <person name="Moore R."/>
            <person name="Barber S."/>
            <person name="Holt R.A."/>
            <person name="Jones S.J."/>
            <person name="Marra M.A."/>
            <person name="Douglas C.J."/>
            <person name="Ritland K."/>
            <person name="Bohlmann J."/>
        </authorList>
    </citation>
    <scope>NUCLEOTIDE SEQUENCE</scope>
    <source>
        <tissue evidence="3">Bark</tissue>
    </source>
</reference>
<proteinExistence type="evidence at transcript level"/>
<keyword evidence="2" id="KW-1133">Transmembrane helix</keyword>
<organism evidence="3">
    <name type="scientific">Picea sitchensis</name>
    <name type="common">Sitka spruce</name>
    <name type="synonym">Pinus sitchensis</name>
    <dbReference type="NCBI Taxonomy" id="3332"/>
    <lineage>
        <taxon>Eukaryota</taxon>
        <taxon>Viridiplantae</taxon>
        <taxon>Streptophyta</taxon>
        <taxon>Embryophyta</taxon>
        <taxon>Tracheophyta</taxon>
        <taxon>Spermatophyta</taxon>
        <taxon>Pinopsida</taxon>
        <taxon>Pinidae</taxon>
        <taxon>Conifers I</taxon>
        <taxon>Pinales</taxon>
        <taxon>Pinaceae</taxon>
        <taxon>Picea</taxon>
    </lineage>
</organism>
<feature type="transmembrane region" description="Helical" evidence="2">
    <location>
        <begin position="183"/>
        <end position="204"/>
    </location>
</feature>
<evidence type="ECO:0000256" key="2">
    <source>
        <dbReference type="SAM" id="Phobius"/>
    </source>
</evidence>
<feature type="compositionally biased region" description="Low complexity" evidence="1">
    <location>
        <begin position="1"/>
        <end position="11"/>
    </location>
</feature>
<feature type="region of interest" description="Disordered" evidence="1">
    <location>
        <begin position="1"/>
        <end position="36"/>
    </location>
</feature>
<dbReference type="AlphaFoldDB" id="A9NW88"/>